<comment type="cofactor">
    <cofactor evidence="1">
        <name>Mg(2+)</name>
        <dbReference type="ChEBI" id="CHEBI:18420"/>
    </cofactor>
</comment>
<organism evidence="8 9">
    <name type="scientific">Alterirhizorhabdus solaris</name>
    <dbReference type="NCBI Taxonomy" id="2529389"/>
    <lineage>
        <taxon>Bacteria</taxon>
        <taxon>Pseudomonadati</taxon>
        <taxon>Pseudomonadota</taxon>
        <taxon>Alphaproteobacteria</taxon>
        <taxon>Sphingomonadales</taxon>
        <taxon>Rhizorhabdaceae</taxon>
        <taxon>Alterirhizorhabdus</taxon>
    </lineage>
</organism>
<dbReference type="OrthoDB" id="9800547at2"/>
<dbReference type="AlphaFoldDB" id="A0A558QTS8"/>
<evidence type="ECO:0000256" key="4">
    <source>
        <dbReference type="ARBA" id="ARBA00022842"/>
    </source>
</evidence>
<dbReference type="GO" id="GO:0006107">
    <property type="term" value="P:oxaloacetate metabolic process"/>
    <property type="evidence" value="ECO:0007669"/>
    <property type="project" value="TreeGrafter"/>
</dbReference>
<comment type="caution">
    <text evidence="8">The sequence shown here is derived from an EMBL/GenBank/DDBJ whole genome shotgun (WGS) entry which is preliminary data.</text>
</comment>
<protein>
    <submittedName>
        <fullName evidence="8">CoA ester lyase</fullName>
    </submittedName>
</protein>
<dbReference type="Pfam" id="PF03328">
    <property type="entry name" value="HpcH_HpaI"/>
    <property type="match status" value="1"/>
</dbReference>
<dbReference type="PIRSF" id="PIRSF015582">
    <property type="entry name" value="Cit_lyase_B"/>
    <property type="match status" value="1"/>
</dbReference>
<dbReference type="RefSeq" id="WP_145155308.1">
    <property type="nucleotide sequence ID" value="NZ_VNIM01000123.1"/>
</dbReference>
<gene>
    <name evidence="8" type="ORF">FOY91_19060</name>
</gene>
<evidence type="ECO:0000256" key="2">
    <source>
        <dbReference type="ARBA" id="ARBA00005568"/>
    </source>
</evidence>
<keyword evidence="3 6" id="KW-0479">Metal-binding</keyword>
<keyword evidence="4 6" id="KW-0460">Magnesium</keyword>
<dbReference type="EMBL" id="VNIM01000123">
    <property type="protein sequence ID" value="TVV70472.1"/>
    <property type="molecule type" value="Genomic_DNA"/>
</dbReference>
<dbReference type="SUPFAM" id="SSF51621">
    <property type="entry name" value="Phosphoenolpyruvate/pyruvate domain"/>
    <property type="match status" value="1"/>
</dbReference>
<feature type="domain" description="HpcH/HpaI aldolase/citrate lyase" evidence="7">
    <location>
        <begin position="9"/>
        <end position="214"/>
    </location>
</feature>
<dbReference type="PANTHER" id="PTHR32308:SF10">
    <property type="entry name" value="CITRATE LYASE SUBUNIT BETA"/>
    <property type="match status" value="1"/>
</dbReference>
<evidence type="ECO:0000256" key="3">
    <source>
        <dbReference type="ARBA" id="ARBA00022723"/>
    </source>
</evidence>
<comment type="similarity">
    <text evidence="2">Belongs to the HpcH/HpaI aldolase family.</text>
</comment>
<dbReference type="GO" id="GO:0000287">
    <property type="term" value="F:magnesium ion binding"/>
    <property type="evidence" value="ECO:0007669"/>
    <property type="project" value="TreeGrafter"/>
</dbReference>
<keyword evidence="8" id="KW-0456">Lyase</keyword>
<evidence type="ECO:0000256" key="5">
    <source>
        <dbReference type="PIRSR" id="PIRSR015582-1"/>
    </source>
</evidence>
<dbReference type="Gene3D" id="3.20.20.60">
    <property type="entry name" value="Phosphoenolpyruvate-binding domains"/>
    <property type="match status" value="1"/>
</dbReference>
<dbReference type="Proteomes" id="UP000318681">
    <property type="component" value="Unassembled WGS sequence"/>
</dbReference>
<proteinExistence type="inferred from homology"/>
<dbReference type="PANTHER" id="PTHR32308">
    <property type="entry name" value="LYASE BETA SUBUNIT, PUTATIVE (AFU_ORTHOLOGUE AFUA_4G13030)-RELATED"/>
    <property type="match status" value="1"/>
</dbReference>
<evidence type="ECO:0000313" key="9">
    <source>
        <dbReference type="Proteomes" id="UP000318681"/>
    </source>
</evidence>
<reference evidence="8 9" key="1">
    <citation type="submission" date="2019-07" db="EMBL/GenBank/DDBJ databases">
        <title>Sphingomonas solaris sp. nov., isolated from a solar panel from Boston, Massachusetts.</title>
        <authorList>
            <person name="Tanner K."/>
            <person name="Pascual J."/>
            <person name="Mancuso C."/>
            <person name="Pereto J."/>
            <person name="Khalil A."/>
            <person name="Vilanova C."/>
        </authorList>
    </citation>
    <scope>NUCLEOTIDE SEQUENCE [LARGE SCALE GENOMIC DNA]</scope>
    <source>
        <strain evidence="8 9">R4DWN</strain>
    </source>
</reference>
<feature type="binding site" evidence="5">
    <location>
        <position position="120"/>
    </location>
    <ligand>
        <name>substrate</name>
    </ligand>
</feature>
<accession>A0A558QTS8</accession>
<evidence type="ECO:0000256" key="6">
    <source>
        <dbReference type="PIRSR" id="PIRSR015582-2"/>
    </source>
</evidence>
<evidence type="ECO:0000313" key="8">
    <source>
        <dbReference type="EMBL" id="TVV70472.1"/>
    </source>
</evidence>
<dbReference type="InterPro" id="IPR011206">
    <property type="entry name" value="Citrate_lyase_beta/mcl1/mcl2"/>
</dbReference>
<keyword evidence="9" id="KW-1185">Reference proteome</keyword>
<sequence length="270" mass="27799">MNTIFADVRSALYLPASNARAIEKARGLPCDMVILDLEDAVKPDDKQAAREAAVAAVAEGFGPRIAAIRLNGSDSVWHADDVAAVRASHAAVVVLPKVESAAEATRVADAVGKPLFAMIETPAGVLAAVGIAAAHGVAGLIAGSNDLAATLRLPPDAGRAPLALSLQTIVLAARAAGIVALDGVWNRLADLDGLAEDARAGRATGFDGKTLIHPNHIAPANTAFGPTPAELEDARALVEAATGGAERFRDRMIETMHVDAAKRLIARGER</sequence>
<name>A0A558QTS8_9SPHN</name>
<dbReference type="InterPro" id="IPR005000">
    <property type="entry name" value="Aldolase/citrate-lyase_domain"/>
</dbReference>
<dbReference type="InterPro" id="IPR040442">
    <property type="entry name" value="Pyrv_kinase-like_dom_sf"/>
</dbReference>
<dbReference type="GO" id="GO:0016829">
    <property type="term" value="F:lyase activity"/>
    <property type="evidence" value="ECO:0007669"/>
    <property type="project" value="UniProtKB-KW"/>
</dbReference>
<feature type="binding site" evidence="6">
    <location>
        <position position="120"/>
    </location>
    <ligand>
        <name>Mg(2+)</name>
        <dbReference type="ChEBI" id="CHEBI:18420"/>
    </ligand>
</feature>
<evidence type="ECO:0000259" key="7">
    <source>
        <dbReference type="Pfam" id="PF03328"/>
    </source>
</evidence>
<feature type="binding site" evidence="5">
    <location>
        <position position="69"/>
    </location>
    <ligand>
        <name>substrate</name>
    </ligand>
</feature>
<dbReference type="InterPro" id="IPR015813">
    <property type="entry name" value="Pyrv/PenolPyrv_kinase-like_dom"/>
</dbReference>
<feature type="binding site" evidence="6">
    <location>
        <position position="146"/>
    </location>
    <ligand>
        <name>Mg(2+)</name>
        <dbReference type="ChEBI" id="CHEBI:18420"/>
    </ligand>
</feature>
<evidence type="ECO:0000256" key="1">
    <source>
        <dbReference type="ARBA" id="ARBA00001946"/>
    </source>
</evidence>